<keyword evidence="6" id="KW-1185">Reference proteome</keyword>
<dbReference type="HOGENOM" id="CLU_1233788_0_0_9"/>
<organism evidence="5 6">
    <name type="scientific">Leuconostoc carnosum (strain JB16)</name>
    <dbReference type="NCBI Taxonomy" id="1229758"/>
    <lineage>
        <taxon>Bacteria</taxon>
        <taxon>Bacillati</taxon>
        <taxon>Bacillota</taxon>
        <taxon>Bacilli</taxon>
        <taxon>Lactobacillales</taxon>
        <taxon>Lactobacillaceae</taxon>
        <taxon>Leuconostoc</taxon>
    </lineage>
</organism>
<dbReference type="eggNOG" id="COG0789">
    <property type="taxonomic scope" value="Bacteria"/>
</dbReference>
<feature type="domain" description="HTH merR-type" evidence="4">
    <location>
        <begin position="3"/>
        <end position="72"/>
    </location>
</feature>
<evidence type="ECO:0000256" key="2">
    <source>
        <dbReference type="ARBA" id="ARBA00023125"/>
    </source>
</evidence>
<proteinExistence type="predicted"/>
<dbReference type="Proteomes" id="UP000006299">
    <property type="component" value="Chromosome"/>
</dbReference>
<dbReference type="STRING" id="1229758.C270_03990"/>
<dbReference type="GO" id="GO:0003700">
    <property type="term" value="F:DNA-binding transcription factor activity"/>
    <property type="evidence" value="ECO:0007669"/>
    <property type="project" value="InterPro"/>
</dbReference>
<dbReference type="PANTHER" id="PTHR30204:SF94">
    <property type="entry name" value="HEAVY METAL-DEPENDENT TRANSCRIPTIONAL REGULATOR HI_0293-RELATED"/>
    <property type="match status" value="1"/>
</dbReference>
<dbReference type="KEGG" id="lcn:C270_03990"/>
<evidence type="ECO:0000313" key="5">
    <source>
        <dbReference type="EMBL" id="AFT81709.1"/>
    </source>
</evidence>
<dbReference type="GO" id="GO:0003677">
    <property type="term" value="F:DNA binding"/>
    <property type="evidence" value="ECO:0007669"/>
    <property type="project" value="UniProtKB-KW"/>
</dbReference>
<name>K0D731_LEUCJ</name>
<reference evidence="5 6" key="1">
    <citation type="journal article" date="2012" name="J. Bacteriol.">
        <title>Complete genome sequence of Leuconostoc carnosum strain JB16, isolated from Kimchi.</title>
        <authorList>
            <person name="Jung J.Y."/>
            <person name="Lee S.H."/>
            <person name="Jeon C.O."/>
        </authorList>
    </citation>
    <scope>NUCLEOTIDE SEQUENCE [LARGE SCALE GENOMIC DNA]</scope>
    <source>
        <strain evidence="5 6">JB16</strain>
    </source>
</reference>
<evidence type="ECO:0000313" key="6">
    <source>
        <dbReference type="Proteomes" id="UP000006299"/>
    </source>
</evidence>
<keyword evidence="2" id="KW-0238">DNA-binding</keyword>
<dbReference type="PANTHER" id="PTHR30204">
    <property type="entry name" value="REDOX-CYCLING DRUG-SENSING TRANSCRIPTIONAL ACTIVATOR SOXR"/>
    <property type="match status" value="1"/>
</dbReference>
<dbReference type="Pfam" id="PF13411">
    <property type="entry name" value="MerR_1"/>
    <property type="match status" value="1"/>
</dbReference>
<dbReference type="PROSITE" id="PS50937">
    <property type="entry name" value="HTH_MERR_2"/>
    <property type="match status" value="1"/>
</dbReference>
<dbReference type="InterPro" id="IPR000551">
    <property type="entry name" value="MerR-type_HTH_dom"/>
</dbReference>
<evidence type="ECO:0000256" key="1">
    <source>
        <dbReference type="ARBA" id="ARBA00023015"/>
    </source>
</evidence>
<accession>K0D731</accession>
<dbReference type="RefSeq" id="WP_014974321.1">
    <property type="nucleotide sequence ID" value="NC_018673.1"/>
</dbReference>
<sequence>MQTYSASELARIFKITKYAIRHYVDKQLLMPLKDEASGYYIFSETDLYKLYQVISFRKIGYSINSIKELLIQNDHANTFKIAEQKIQDQIDELIQIKHSIQDIIQAQTNTQLNEIYFCEKEDRFLTKIPENLLDKGYVNLLEATKTELVQLENIYYIINKNSSYVLCIAGQSDKYDYKLSSGTYACKDVLVKDEKSLNRQIEMFSNDNFIQSKLISGNSELFCYENIFKSLAYNEGTVFTIEVEL</sequence>
<protein>
    <recommendedName>
        <fullName evidence="4">HTH merR-type domain-containing protein</fullName>
    </recommendedName>
</protein>
<dbReference type="InterPro" id="IPR009061">
    <property type="entry name" value="DNA-bd_dom_put_sf"/>
</dbReference>
<dbReference type="PATRIC" id="fig|1229758.3.peg.798"/>
<dbReference type="EMBL" id="CP003851">
    <property type="protein sequence ID" value="AFT81709.1"/>
    <property type="molecule type" value="Genomic_DNA"/>
</dbReference>
<dbReference type="InterPro" id="IPR047057">
    <property type="entry name" value="MerR_fam"/>
</dbReference>
<gene>
    <name evidence="5" type="ordered locus">C270_03990</name>
</gene>
<dbReference type="Gene3D" id="1.10.1660.10">
    <property type="match status" value="1"/>
</dbReference>
<evidence type="ECO:0000259" key="4">
    <source>
        <dbReference type="PROSITE" id="PS50937"/>
    </source>
</evidence>
<evidence type="ECO:0000256" key="3">
    <source>
        <dbReference type="ARBA" id="ARBA00023163"/>
    </source>
</evidence>
<dbReference type="SUPFAM" id="SSF46955">
    <property type="entry name" value="Putative DNA-binding domain"/>
    <property type="match status" value="1"/>
</dbReference>
<keyword evidence="3" id="KW-0804">Transcription</keyword>
<dbReference type="AlphaFoldDB" id="K0D731"/>
<keyword evidence="1" id="KW-0805">Transcription regulation</keyword>
<dbReference type="SMART" id="SM00422">
    <property type="entry name" value="HTH_MERR"/>
    <property type="match status" value="1"/>
</dbReference>